<evidence type="ECO:0000256" key="7">
    <source>
        <dbReference type="ARBA" id="ARBA00023054"/>
    </source>
</evidence>
<evidence type="ECO:0000256" key="3">
    <source>
        <dbReference type="ARBA" id="ARBA00022692"/>
    </source>
</evidence>
<keyword evidence="13" id="KW-1185">Reference proteome</keyword>
<evidence type="ECO:0000259" key="11">
    <source>
        <dbReference type="Pfam" id="PF03908"/>
    </source>
</evidence>
<evidence type="ECO:0000256" key="8">
    <source>
        <dbReference type="ARBA" id="ARBA00023136"/>
    </source>
</evidence>
<dbReference type="InterPro" id="IPR005606">
    <property type="entry name" value="Sec20"/>
</dbReference>
<gene>
    <name evidence="12" type="ORF">LAFE_0E02564G</name>
</gene>
<comment type="similarity">
    <text evidence="9">Belongs to the SEC20 family.</text>
</comment>
<name>A0A1G4MCR4_LACFM</name>
<evidence type="ECO:0000256" key="6">
    <source>
        <dbReference type="ARBA" id="ARBA00022989"/>
    </source>
</evidence>
<dbReference type="STRING" id="4955.A0A1G4MCR4"/>
<evidence type="ECO:0000256" key="5">
    <source>
        <dbReference type="ARBA" id="ARBA00022892"/>
    </source>
</evidence>
<evidence type="ECO:0000256" key="2">
    <source>
        <dbReference type="ARBA" id="ARBA00022448"/>
    </source>
</evidence>
<sequence length="340" mass="37125">MVPETQFNECTRELARVEAQLLTDPTAASVAETIARYAQLVRQLCVCVAQLHRGVRVTWGSTRDFHVNVTCARQQIAKDGDHVLARHVAALARHADFIRVYEGRYKQAQLEAHRAFRAGLKELQRERFEAYVAAAPAAAAAAAANGSTGRAPAPQPASTRDKLLATNRKITSNLVRSNHVLQSSVLQSELNLSELQVQTDSLHRLNERFDALSGVLDTSSKMIRVIQHASSREKRNIYVSLGFLAACVAWVLWRRVFKAPVKLALWLWFRFFRAVLVALGAVPGVTTAAVDTVGTTLARVVAPTVSTPTVSLASAASLAPADRAVENAVDGVFSRLLDEL</sequence>
<keyword evidence="5" id="KW-0931">ER-Golgi transport</keyword>
<dbReference type="GO" id="GO:0006890">
    <property type="term" value="P:retrograde vesicle-mediated transport, Golgi to endoplasmic reticulum"/>
    <property type="evidence" value="ECO:0007669"/>
    <property type="project" value="InterPro"/>
</dbReference>
<dbReference type="Proteomes" id="UP000190831">
    <property type="component" value="Chromosome E"/>
</dbReference>
<keyword evidence="4" id="KW-0256">Endoplasmic reticulum</keyword>
<dbReference type="GO" id="GO:0031201">
    <property type="term" value="C:SNARE complex"/>
    <property type="evidence" value="ECO:0007669"/>
    <property type="project" value="TreeGrafter"/>
</dbReference>
<dbReference type="Pfam" id="PF03908">
    <property type="entry name" value="Sec20"/>
    <property type="match status" value="1"/>
</dbReference>
<dbReference type="GO" id="GO:0005789">
    <property type="term" value="C:endoplasmic reticulum membrane"/>
    <property type="evidence" value="ECO:0007669"/>
    <property type="project" value="UniProtKB-SubCell"/>
</dbReference>
<keyword evidence="3 10" id="KW-0812">Transmembrane</keyword>
<keyword evidence="6 10" id="KW-1133">Transmembrane helix</keyword>
<dbReference type="AlphaFoldDB" id="A0A1G4MCR4"/>
<accession>A0A1G4MCR4</accession>
<evidence type="ECO:0000256" key="4">
    <source>
        <dbReference type="ARBA" id="ARBA00022824"/>
    </source>
</evidence>
<feature type="transmembrane region" description="Helical" evidence="10">
    <location>
        <begin position="265"/>
        <end position="285"/>
    </location>
</feature>
<dbReference type="InterPro" id="IPR056173">
    <property type="entry name" value="Sec20_C"/>
</dbReference>
<evidence type="ECO:0000256" key="1">
    <source>
        <dbReference type="ARBA" id="ARBA00004163"/>
    </source>
</evidence>
<feature type="transmembrane region" description="Helical" evidence="10">
    <location>
        <begin position="237"/>
        <end position="253"/>
    </location>
</feature>
<dbReference type="PANTHER" id="PTHR12825:SF0">
    <property type="entry name" value="VESICLE TRANSPORT PROTEIN SEC20"/>
    <property type="match status" value="1"/>
</dbReference>
<proteinExistence type="inferred from homology"/>
<reference evidence="13" key="1">
    <citation type="submission" date="2016-03" db="EMBL/GenBank/DDBJ databases">
        <authorList>
            <person name="Devillers H."/>
        </authorList>
    </citation>
    <scope>NUCLEOTIDE SEQUENCE [LARGE SCALE GENOMIC DNA]</scope>
</reference>
<keyword evidence="7" id="KW-0175">Coiled coil</keyword>
<dbReference type="OrthoDB" id="46868at2759"/>
<evidence type="ECO:0000313" key="12">
    <source>
        <dbReference type="EMBL" id="SCW01569.1"/>
    </source>
</evidence>
<feature type="domain" description="Sec20 C-terminal" evidence="11">
    <location>
        <begin position="166"/>
        <end position="256"/>
    </location>
</feature>
<evidence type="ECO:0000256" key="9">
    <source>
        <dbReference type="ARBA" id="ARBA00037934"/>
    </source>
</evidence>
<organism evidence="12 13">
    <name type="scientific">Lachancea fermentati</name>
    <name type="common">Zygosaccharomyces fermentati</name>
    <dbReference type="NCBI Taxonomy" id="4955"/>
    <lineage>
        <taxon>Eukaryota</taxon>
        <taxon>Fungi</taxon>
        <taxon>Dikarya</taxon>
        <taxon>Ascomycota</taxon>
        <taxon>Saccharomycotina</taxon>
        <taxon>Saccharomycetes</taxon>
        <taxon>Saccharomycetales</taxon>
        <taxon>Saccharomycetaceae</taxon>
        <taxon>Lachancea</taxon>
    </lineage>
</organism>
<keyword evidence="2" id="KW-0813">Transport</keyword>
<dbReference type="OMA" id="FINDIRL"/>
<dbReference type="GO" id="GO:0005484">
    <property type="term" value="F:SNAP receptor activity"/>
    <property type="evidence" value="ECO:0007669"/>
    <property type="project" value="InterPro"/>
</dbReference>
<evidence type="ECO:0000256" key="10">
    <source>
        <dbReference type="SAM" id="Phobius"/>
    </source>
</evidence>
<comment type="subcellular location">
    <subcellularLocation>
        <location evidence="1">Endoplasmic reticulum membrane</location>
        <topology evidence="1">Single-pass type IV membrane protein</topology>
    </subcellularLocation>
</comment>
<evidence type="ECO:0000313" key="13">
    <source>
        <dbReference type="Proteomes" id="UP000190831"/>
    </source>
</evidence>
<dbReference type="EMBL" id="LT598488">
    <property type="protein sequence ID" value="SCW01569.1"/>
    <property type="molecule type" value="Genomic_DNA"/>
</dbReference>
<dbReference type="CDD" id="cd15865">
    <property type="entry name" value="SNARE_SEC20"/>
    <property type="match status" value="1"/>
</dbReference>
<dbReference type="PANTHER" id="PTHR12825">
    <property type="entry name" value="BNIP1-RELATED"/>
    <property type="match status" value="1"/>
</dbReference>
<protein>
    <submittedName>
        <fullName evidence="12">LAFE_0E02564g1_1</fullName>
    </submittedName>
</protein>
<keyword evidence="8 10" id="KW-0472">Membrane</keyword>